<organism evidence="2 3">
    <name type="scientific">Micavibrio aeruginosavorus</name>
    <dbReference type="NCBI Taxonomy" id="349221"/>
    <lineage>
        <taxon>Bacteria</taxon>
        <taxon>Pseudomonadati</taxon>
        <taxon>Bdellovibrionota</taxon>
        <taxon>Bdellovibrionia</taxon>
        <taxon>Bdellovibrionales</taxon>
        <taxon>Pseudobdellovibrionaceae</taxon>
        <taxon>Micavibrio</taxon>
    </lineage>
</organism>
<dbReference type="AlphaFoldDB" id="A0A2W5MPK9"/>
<evidence type="ECO:0000313" key="3">
    <source>
        <dbReference type="Proteomes" id="UP000249417"/>
    </source>
</evidence>
<feature type="non-terminal residue" evidence="2">
    <location>
        <position position="82"/>
    </location>
</feature>
<dbReference type="Pfam" id="PF04321">
    <property type="entry name" value="RmlD_sub_bind"/>
    <property type="match status" value="1"/>
</dbReference>
<dbReference type="Proteomes" id="UP000249417">
    <property type="component" value="Unassembled WGS sequence"/>
</dbReference>
<gene>
    <name evidence="2" type="ORF">DI551_12410</name>
</gene>
<reference evidence="2 3" key="1">
    <citation type="submission" date="2017-08" db="EMBL/GenBank/DDBJ databases">
        <title>Infants hospitalized years apart are colonized by the same room-sourced microbial strains.</title>
        <authorList>
            <person name="Brooks B."/>
            <person name="Olm M.R."/>
            <person name="Firek B.A."/>
            <person name="Baker R."/>
            <person name="Thomas B.C."/>
            <person name="Morowitz M.J."/>
            <person name="Banfield J.F."/>
        </authorList>
    </citation>
    <scope>NUCLEOTIDE SEQUENCE [LARGE SCALE GENOMIC DNA]</scope>
    <source>
        <strain evidence="2">S2_005_002_R2_29</strain>
    </source>
</reference>
<dbReference type="InterPro" id="IPR036291">
    <property type="entry name" value="NAD(P)-bd_dom_sf"/>
</dbReference>
<dbReference type="SUPFAM" id="SSF51735">
    <property type="entry name" value="NAD(P)-binding Rossmann-fold domains"/>
    <property type="match status" value="1"/>
</dbReference>
<protein>
    <submittedName>
        <fullName evidence="2">Short-chain dehydrogenase</fullName>
    </submittedName>
</protein>
<dbReference type="Gene3D" id="3.40.50.720">
    <property type="entry name" value="NAD(P)-binding Rossmann-like Domain"/>
    <property type="match status" value="1"/>
</dbReference>
<accession>A0A2W5MPK9</accession>
<comment type="caution">
    <text evidence="2">The sequence shown here is derived from an EMBL/GenBank/DDBJ whole genome shotgun (WGS) entry which is preliminary data.</text>
</comment>
<evidence type="ECO:0000259" key="1">
    <source>
        <dbReference type="Pfam" id="PF04321"/>
    </source>
</evidence>
<dbReference type="EMBL" id="QFQB01000168">
    <property type="protein sequence ID" value="PZQ43281.1"/>
    <property type="molecule type" value="Genomic_DNA"/>
</dbReference>
<evidence type="ECO:0000313" key="2">
    <source>
        <dbReference type="EMBL" id="PZQ43281.1"/>
    </source>
</evidence>
<sequence length="82" mass="8950">MQLNGKTVYITGGTGGIGAPLVDILRHAGAIVTLYDKKRDGDLVQGVDRACQYLRDYTPDVLINMAGYNAFDYCEKQNLPAI</sequence>
<name>A0A2W5MPK9_9BACT</name>
<dbReference type="InterPro" id="IPR029903">
    <property type="entry name" value="RmlD-like-bd"/>
</dbReference>
<proteinExistence type="predicted"/>
<feature type="domain" description="RmlD-like substrate binding" evidence="1">
    <location>
        <begin position="7"/>
        <end position="78"/>
    </location>
</feature>